<feature type="compositionally biased region" description="Polar residues" evidence="1">
    <location>
        <begin position="65"/>
        <end position="96"/>
    </location>
</feature>
<dbReference type="Proteomes" id="UP001141552">
    <property type="component" value="Unassembled WGS sequence"/>
</dbReference>
<proteinExistence type="predicted"/>
<evidence type="ECO:0000256" key="1">
    <source>
        <dbReference type="SAM" id="MobiDB-lite"/>
    </source>
</evidence>
<evidence type="ECO:0000313" key="2">
    <source>
        <dbReference type="EMBL" id="KAJ4840652.1"/>
    </source>
</evidence>
<protein>
    <submittedName>
        <fullName evidence="2">Uncharacterized protein</fullName>
    </submittedName>
</protein>
<organism evidence="2 3">
    <name type="scientific">Turnera subulata</name>
    <dbReference type="NCBI Taxonomy" id="218843"/>
    <lineage>
        <taxon>Eukaryota</taxon>
        <taxon>Viridiplantae</taxon>
        <taxon>Streptophyta</taxon>
        <taxon>Embryophyta</taxon>
        <taxon>Tracheophyta</taxon>
        <taxon>Spermatophyta</taxon>
        <taxon>Magnoliopsida</taxon>
        <taxon>eudicotyledons</taxon>
        <taxon>Gunneridae</taxon>
        <taxon>Pentapetalae</taxon>
        <taxon>rosids</taxon>
        <taxon>fabids</taxon>
        <taxon>Malpighiales</taxon>
        <taxon>Passifloraceae</taxon>
        <taxon>Turnera</taxon>
    </lineage>
</organism>
<feature type="non-terminal residue" evidence="2">
    <location>
        <position position="1"/>
    </location>
</feature>
<reference evidence="2" key="1">
    <citation type="submission" date="2022-02" db="EMBL/GenBank/DDBJ databases">
        <authorList>
            <person name="Henning P.M."/>
            <person name="McCubbin A.G."/>
            <person name="Shore J.S."/>
        </authorList>
    </citation>
    <scope>NUCLEOTIDE SEQUENCE</scope>
    <source>
        <strain evidence="2">F60SS</strain>
        <tissue evidence="2">Leaves</tissue>
    </source>
</reference>
<feature type="region of interest" description="Disordered" evidence="1">
    <location>
        <begin position="50"/>
        <end position="96"/>
    </location>
</feature>
<dbReference type="AlphaFoldDB" id="A0A9Q0G1Y0"/>
<evidence type="ECO:0000313" key="3">
    <source>
        <dbReference type="Proteomes" id="UP001141552"/>
    </source>
</evidence>
<comment type="caution">
    <text evidence="2">The sequence shown here is derived from an EMBL/GenBank/DDBJ whole genome shotgun (WGS) entry which is preliminary data.</text>
</comment>
<dbReference type="EMBL" id="JAKUCV010003001">
    <property type="protein sequence ID" value="KAJ4840652.1"/>
    <property type="molecule type" value="Genomic_DNA"/>
</dbReference>
<gene>
    <name evidence="2" type="ORF">Tsubulata_033208</name>
</gene>
<sequence length="223" mass="24859">KLTLTTAELKNFMLPIQMGFEIRETQQQQKGSPLTSWCKPVTCQSDLLQSEKRNSSRKDHHKPPGQQQMMPAGGASSSHPWQQTFSSSMPTFPSVSTAAPPIDQSTNVSFPNSIRMPSCPPPHPASKNNSAGHAFAGAKTTFDRARCRHVLPVAFVKPCHCKTPEKRAIDGLQRATFRRLTIDKRRGQNGLRAVVRGLKKDESVKEKRKKASFVIPFSFFVFI</sequence>
<name>A0A9Q0G1Y0_9ROSI</name>
<accession>A0A9Q0G1Y0</accession>
<reference evidence="2" key="2">
    <citation type="journal article" date="2023" name="Plants (Basel)">
        <title>Annotation of the Turnera subulata (Passifloraceae) Draft Genome Reveals the S-Locus Evolved after the Divergence of Turneroideae from Passifloroideae in a Stepwise Manner.</title>
        <authorList>
            <person name="Henning P.M."/>
            <person name="Roalson E.H."/>
            <person name="Mir W."/>
            <person name="McCubbin A.G."/>
            <person name="Shore J.S."/>
        </authorList>
    </citation>
    <scope>NUCLEOTIDE SEQUENCE</scope>
    <source>
        <strain evidence="2">F60SS</strain>
    </source>
</reference>
<keyword evidence="3" id="KW-1185">Reference proteome</keyword>